<reference evidence="2" key="1">
    <citation type="submission" date="2016-10" db="EMBL/GenBank/DDBJ databases">
        <authorList>
            <person name="Varghese N."/>
            <person name="Submissions S."/>
        </authorList>
    </citation>
    <scope>NUCLEOTIDE SEQUENCE [LARGE SCALE GENOMIC DNA]</scope>
    <source>
        <strain evidence="2">DSM 4002</strain>
    </source>
</reference>
<accession>A0A1I4UZ44</accession>
<name>A0A1I4UZ44_9FLAO</name>
<dbReference type="Proteomes" id="UP000182961">
    <property type="component" value="Unassembled WGS sequence"/>
</dbReference>
<evidence type="ECO:0000313" key="1">
    <source>
        <dbReference type="EMBL" id="SFM94145.1"/>
    </source>
</evidence>
<dbReference type="AlphaFoldDB" id="A0A1I4UZ44"/>
<sequence>METIKLNIDLSVSQLLEAVKQLSPKDRLKINDALWNEDVEIPIEHQKIVLDRIAKAKTNPERLLDWDKVAKGFKT</sequence>
<gene>
    <name evidence="1" type="ORF">SAMN05444143_10447</name>
</gene>
<dbReference type="RefSeq" id="WP_024979965.1">
    <property type="nucleotide sequence ID" value="NZ_CBCRUM010000003.1"/>
</dbReference>
<dbReference type="STRING" id="29536.FLB_19680"/>
<organism evidence="1 2">
    <name type="scientific">Flavobacterium succinicans</name>
    <dbReference type="NCBI Taxonomy" id="29536"/>
    <lineage>
        <taxon>Bacteria</taxon>
        <taxon>Pseudomonadati</taxon>
        <taxon>Bacteroidota</taxon>
        <taxon>Flavobacteriia</taxon>
        <taxon>Flavobacteriales</taxon>
        <taxon>Flavobacteriaceae</taxon>
        <taxon>Flavobacterium</taxon>
    </lineage>
</organism>
<proteinExistence type="predicted"/>
<evidence type="ECO:0008006" key="3">
    <source>
        <dbReference type="Google" id="ProtNLM"/>
    </source>
</evidence>
<keyword evidence="2" id="KW-1185">Reference proteome</keyword>
<dbReference type="EMBL" id="FOUT01000004">
    <property type="protein sequence ID" value="SFM94145.1"/>
    <property type="molecule type" value="Genomic_DNA"/>
</dbReference>
<dbReference type="eggNOG" id="ENOG502ZJXT">
    <property type="taxonomic scope" value="Bacteria"/>
</dbReference>
<protein>
    <recommendedName>
        <fullName evidence="3">Addiction module component</fullName>
    </recommendedName>
</protein>
<evidence type="ECO:0000313" key="2">
    <source>
        <dbReference type="Proteomes" id="UP000182961"/>
    </source>
</evidence>